<dbReference type="SUPFAM" id="SSF51306">
    <property type="entry name" value="LexA/Signal peptidase"/>
    <property type="match status" value="1"/>
</dbReference>
<keyword evidence="7" id="KW-0934">Plastid</keyword>
<dbReference type="FunFam" id="2.10.109.10:FF:000012">
    <property type="entry name" value="Peptidase/ serine-type peptidase"/>
    <property type="match status" value="1"/>
</dbReference>
<gene>
    <name evidence="15" type="ORF">D0Y65_008673</name>
</gene>
<comment type="catalytic activity">
    <reaction evidence="1">
        <text>Cleavage of hydrophobic, N-terminal signal or leader sequences from secreted and periplasmic proteins.</text>
        <dbReference type="EC" id="3.4.21.89"/>
    </reaction>
</comment>
<dbReference type="SMR" id="A0A445KVD0"/>
<evidence type="ECO:0000259" key="14">
    <source>
        <dbReference type="Pfam" id="PF10502"/>
    </source>
</evidence>
<dbReference type="Proteomes" id="UP000289340">
    <property type="component" value="Chromosome 4"/>
</dbReference>
<keyword evidence="8" id="KW-0645">Protease</keyword>
<dbReference type="GO" id="GO:0009003">
    <property type="term" value="F:signal peptidase activity"/>
    <property type="evidence" value="ECO:0007669"/>
    <property type="project" value="UniProtKB-EC"/>
</dbReference>
<dbReference type="CDD" id="cd06530">
    <property type="entry name" value="S26_SPase_I"/>
    <property type="match status" value="1"/>
</dbReference>
<reference evidence="15 16" key="1">
    <citation type="submission" date="2018-09" db="EMBL/GenBank/DDBJ databases">
        <title>A high-quality reference genome of wild soybean provides a powerful tool to mine soybean genomes.</title>
        <authorList>
            <person name="Xie M."/>
            <person name="Chung C.Y.L."/>
            <person name="Li M.-W."/>
            <person name="Wong F.-L."/>
            <person name="Chan T.-F."/>
            <person name="Lam H.-M."/>
        </authorList>
    </citation>
    <scope>NUCLEOTIDE SEQUENCE [LARGE SCALE GENOMIC DNA]</scope>
    <source>
        <strain evidence="16">cv. W05</strain>
        <tissue evidence="15">Hypocotyl of etiolated seedlings</tissue>
    </source>
</reference>
<evidence type="ECO:0000256" key="6">
    <source>
        <dbReference type="ARBA" id="ARBA00022528"/>
    </source>
</evidence>
<evidence type="ECO:0000256" key="12">
    <source>
        <dbReference type="PIRSR" id="PIRSR600223-1"/>
    </source>
</evidence>
<evidence type="ECO:0000256" key="1">
    <source>
        <dbReference type="ARBA" id="ARBA00000677"/>
    </source>
</evidence>
<dbReference type="Pfam" id="PF10502">
    <property type="entry name" value="Peptidase_S26"/>
    <property type="match status" value="1"/>
</dbReference>
<evidence type="ECO:0000256" key="5">
    <source>
        <dbReference type="ARBA" id="ARBA00013208"/>
    </source>
</evidence>
<evidence type="ECO:0000256" key="2">
    <source>
        <dbReference type="ARBA" id="ARBA00004229"/>
    </source>
</evidence>
<evidence type="ECO:0000256" key="7">
    <source>
        <dbReference type="ARBA" id="ARBA00022640"/>
    </source>
</evidence>
<keyword evidence="16" id="KW-1185">Reference proteome</keyword>
<name>A0A445KVD0_GLYSO</name>
<comment type="similarity">
    <text evidence="4">Belongs to the peptidase S26 family.</text>
</comment>
<sequence>MAIRVTFSFSGYVAQSLASSAGVRVANSRCVQECWIRTRLSGATQKTDLDSSAGGVRNFAGPKPNCWAQSTYSTLTGEFLGDGCKSPIILGLISIMKSTAGVSGSSAAAAGIFGISPFKTTSIVPFLPGSKWLPCNESVPDPTTSWEVDKGGTRRVVSDTESNFAKTSWLSRLMNVCSEDAKAAFTAVTVSLLFKSSLAEPRSIPSSSMYPTLEVGDRVLTEKVSFFFRKPDVSDIVIFKAPPCLEEFGFSSSDVFIKRIVAKAGDTVEVRDGKLLVNGAAEERQFVVEPLAYEMDPMVVPEGYVFVMGDNRNNSFDSHNWGPLPVENIVGRSMFRYWPPSKVSDTDTLSKLPPGNKPVAIS</sequence>
<keyword evidence="6" id="KW-0150">Chloroplast</keyword>
<dbReference type="InterPro" id="IPR019533">
    <property type="entry name" value="Peptidase_S26"/>
</dbReference>
<dbReference type="Gene3D" id="2.10.109.10">
    <property type="entry name" value="Umud Fragment, subunit A"/>
    <property type="match status" value="1"/>
</dbReference>
<evidence type="ECO:0000256" key="9">
    <source>
        <dbReference type="ARBA" id="ARBA00022801"/>
    </source>
</evidence>
<keyword evidence="10" id="KW-0809">Transit peptide</keyword>
<dbReference type="InterPro" id="IPR000223">
    <property type="entry name" value="Pept_S26A_signal_pept_1"/>
</dbReference>
<evidence type="ECO:0000256" key="4">
    <source>
        <dbReference type="ARBA" id="ARBA00009370"/>
    </source>
</evidence>
<dbReference type="InterPro" id="IPR019756">
    <property type="entry name" value="Pept_S26A_signal_pept_1_Ser-AS"/>
</dbReference>
<comment type="subcellular location">
    <subcellularLocation>
        <location evidence="3">Membrane</location>
    </subcellularLocation>
    <subcellularLocation>
        <location evidence="2">Plastid</location>
        <location evidence="2">Chloroplast</location>
    </subcellularLocation>
</comment>
<accession>A0A445KVD0</accession>
<evidence type="ECO:0000256" key="10">
    <source>
        <dbReference type="ARBA" id="ARBA00022946"/>
    </source>
</evidence>
<dbReference type="PANTHER" id="PTHR43390">
    <property type="entry name" value="SIGNAL PEPTIDASE I"/>
    <property type="match status" value="1"/>
</dbReference>
<protein>
    <recommendedName>
        <fullName evidence="5">signal peptidase I</fullName>
        <ecNumber evidence="5">3.4.21.89</ecNumber>
    </recommendedName>
</protein>
<proteinExistence type="inferred from homology"/>
<dbReference type="GO" id="GO:0009535">
    <property type="term" value="C:chloroplast thylakoid membrane"/>
    <property type="evidence" value="ECO:0007669"/>
    <property type="project" value="TreeGrafter"/>
</dbReference>
<dbReference type="EMBL" id="QZWG01000004">
    <property type="protein sequence ID" value="RZC14849.1"/>
    <property type="molecule type" value="Genomic_DNA"/>
</dbReference>
<feature type="domain" description="Peptidase S26" evidence="14">
    <location>
        <begin position="181"/>
        <end position="338"/>
    </location>
</feature>
<dbReference type="EC" id="3.4.21.89" evidence="5"/>
<evidence type="ECO:0000256" key="11">
    <source>
        <dbReference type="ARBA" id="ARBA00023136"/>
    </source>
</evidence>
<dbReference type="InterPro" id="IPR036286">
    <property type="entry name" value="LexA/Signal_pep-like_sf"/>
</dbReference>
<evidence type="ECO:0000256" key="8">
    <source>
        <dbReference type="ARBA" id="ARBA00022670"/>
    </source>
</evidence>
<evidence type="ECO:0000313" key="15">
    <source>
        <dbReference type="EMBL" id="RZC14849.1"/>
    </source>
</evidence>
<dbReference type="AlphaFoldDB" id="A0A445KVD0"/>
<dbReference type="Gramene" id="XM_028371807.1">
    <property type="protein sequence ID" value="XP_028227608.1"/>
    <property type="gene ID" value="LOC114408677"/>
</dbReference>
<feature type="active site" evidence="12">
    <location>
        <position position="258"/>
    </location>
</feature>
<organism evidence="15 16">
    <name type="scientific">Glycine soja</name>
    <name type="common">Wild soybean</name>
    <dbReference type="NCBI Taxonomy" id="3848"/>
    <lineage>
        <taxon>Eukaryota</taxon>
        <taxon>Viridiplantae</taxon>
        <taxon>Streptophyta</taxon>
        <taxon>Embryophyta</taxon>
        <taxon>Tracheophyta</taxon>
        <taxon>Spermatophyta</taxon>
        <taxon>Magnoliopsida</taxon>
        <taxon>eudicotyledons</taxon>
        <taxon>Gunneridae</taxon>
        <taxon>Pentapetalae</taxon>
        <taxon>rosids</taxon>
        <taxon>fabids</taxon>
        <taxon>Fabales</taxon>
        <taxon>Fabaceae</taxon>
        <taxon>Papilionoideae</taxon>
        <taxon>50 kb inversion clade</taxon>
        <taxon>NPAAA clade</taxon>
        <taxon>indigoferoid/millettioid clade</taxon>
        <taxon>Phaseoleae</taxon>
        <taxon>Glycine</taxon>
        <taxon>Glycine subgen. Soja</taxon>
    </lineage>
</organism>
<dbReference type="PRINTS" id="PR00727">
    <property type="entry name" value="LEADERPTASE"/>
</dbReference>
<dbReference type="InterPro" id="IPR019758">
    <property type="entry name" value="Pept_S26A_signal_pept_1_CS"/>
</dbReference>
<dbReference type="NCBIfam" id="TIGR02227">
    <property type="entry name" value="sigpep_I_bact"/>
    <property type="match status" value="1"/>
</dbReference>
<evidence type="ECO:0000256" key="13">
    <source>
        <dbReference type="SAM" id="MobiDB-lite"/>
    </source>
</evidence>
<keyword evidence="9" id="KW-0378">Hydrolase</keyword>
<dbReference type="GO" id="GO:0006465">
    <property type="term" value="P:signal peptide processing"/>
    <property type="evidence" value="ECO:0007669"/>
    <property type="project" value="InterPro"/>
</dbReference>
<dbReference type="GO" id="GO:0004252">
    <property type="term" value="F:serine-type endopeptidase activity"/>
    <property type="evidence" value="ECO:0007669"/>
    <property type="project" value="InterPro"/>
</dbReference>
<dbReference type="PROSITE" id="PS00501">
    <property type="entry name" value="SPASE_I_1"/>
    <property type="match status" value="1"/>
</dbReference>
<dbReference type="PROSITE" id="PS00761">
    <property type="entry name" value="SPASE_I_3"/>
    <property type="match status" value="1"/>
</dbReference>
<dbReference type="GO" id="GO:0010027">
    <property type="term" value="P:thylakoid membrane organization"/>
    <property type="evidence" value="ECO:0007669"/>
    <property type="project" value="TreeGrafter"/>
</dbReference>
<evidence type="ECO:0000256" key="3">
    <source>
        <dbReference type="ARBA" id="ARBA00004370"/>
    </source>
</evidence>
<evidence type="ECO:0000313" key="16">
    <source>
        <dbReference type="Proteomes" id="UP000289340"/>
    </source>
</evidence>
<dbReference type="PANTHER" id="PTHR43390:SF2">
    <property type="entry name" value="THYLAKOIDAL PROCESSING PEPTIDASE 2, CHLOROPLASTIC-RELATED"/>
    <property type="match status" value="1"/>
</dbReference>
<keyword evidence="11" id="KW-0472">Membrane</keyword>
<comment type="caution">
    <text evidence="15">The sequence shown here is derived from an EMBL/GenBank/DDBJ whole genome shotgun (WGS) entry which is preliminary data.</text>
</comment>
<feature type="region of interest" description="Disordered" evidence="13">
    <location>
        <begin position="342"/>
        <end position="362"/>
    </location>
</feature>
<feature type="active site" evidence="12">
    <location>
        <position position="208"/>
    </location>
</feature>